<protein>
    <recommendedName>
        <fullName evidence="2">DUF5671 domain-containing protein</fullName>
    </recommendedName>
</protein>
<keyword evidence="1" id="KW-0812">Transmembrane</keyword>
<dbReference type="AlphaFoldDB" id="A0A1F6V1M3"/>
<organism evidence="3 4">
    <name type="scientific">Candidatus Nomurabacteria bacterium RIFCSPHIGHO2_01_FULL_40_12</name>
    <dbReference type="NCBI Taxonomy" id="1801737"/>
    <lineage>
        <taxon>Bacteria</taxon>
        <taxon>Candidatus Nomuraibacteriota</taxon>
    </lineage>
</organism>
<dbReference type="Pfam" id="PF18920">
    <property type="entry name" value="DUF5671"/>
    <property type="match status" value="1"/>
</dbReference>
<gene>
    <name evidence="3" type="ORF">A2818_02690</name>
</gene>
<accession>A0A1F6V1M3</accession>
<feature type="transmembrane region" description="Helical" evidence="1">
    <location>
        <begin position="12"/>
        <end position="37"/>
    </location>
</feature>
<feature type="transmembrane region" description="Helical" evidence="1">
    <location>
        <begin position="99"/>
        <end position="121"/>
    </location>
</feature>
<evidence type="ECO:0000259" key="2">
    <source>
        <dbReference type="Pfam" id="PF18920"/>
    </source>
</evidence>
<keyword evidence="1" id="KW-0472">Membrane</keyword>
<proteinExistence type="predicted"/>
<evidence type="ECO:0000256" key="1">
    <source>
        <dbReference type="SAM" id="Phobius"/>
    </source>
</evidence>
<evidence type="ECO:0000313" key="3">
    <source>
        <dbReference type="EMBL" id="OGI63522.1"/>
    </source>
</evidence>
<dbReference type="EMBL" id="MFTN01000002">
    <property type="protein sequence ID" value="OGI63522.1"/>
    <property type="molecule type" value="Genomic_DNA"/>
</dbReference>
<dbReference type="InterPro" id="IPR043728">
    <property type="entry name" value="DUF5671"/>
</dbReference>
<dbReference type="Proteomes" id="UP000177602">
    <property type="component" value="Unassembled WGS sequence"/>
</dbReference>
<evidence type="ECO:0000313" key="4">
    <source>
        <dbReference type="Proteomes" id="UP000177602"/>
    </source>
</evidence>
<reference evidence="3 4" key="1">
    <citation type="journal article" date="2016" name="Nat. Commun.">
        <title>Thousands of microbial genomes shed light on interconnected biogeochemical processes in an aquifer system.</title>
        <authorList>
            <person name="Anantharaman K."/>
            <person name="Brown C.T."/>
            <person name="Hug L.A."/>
            <person name="Sharon I."/>
            <person name="Castelle C.J."/>
            <person name="Probst A.J."/>
            <person name="Thomas B.C."/>
            <person name="Singh A."/>
            <person name="Wilkins M.J."/>
            <person name="Karaoz U."/>
            <person name="Brodie E.L."/>
            <person name="Williams K.H."/>
            <person name="Hubbard S.S."/>
            <person name="Banfield J.F."/>
        </authorList>
    </citation>
    <scope>NUCLEOTIDE SEQUENCE [LARGE SCALE GENOMIC DNA]</scope>
</reference>
<name>A0A1F6V1M3_9BACT</name>
<feature type="domain" description="DUF5671" evidence="2">
    <location>
        <begin position="12"/>
        <end position="147"/>
    </location>
</feature>
<feature type="transmembrane region" description="Helical" evidence="1">
    <location>
        <begin position="162"/>
        <end position="183"/>
    </location>
</feature>
<dbReference type="STRING" id="1801737.A2818_02690"/>
<feature type="transmembrane region" description="Helical" evidence="1">
    <location>
        <begin position="57"/>
        <end position="78"/>
    </location>
</feature>
<sequence>METQTKTSAKDFFINLGAIVALGVFVGNLISLLFTVINKAYPTTTSYSYSYYGSYSISWPVASLIIVFPIYILLMWLMEREYTKEPEKRYVGIRKWLTYITLFLAGFATTGDLITVLYYFIDGQEMTTGFIMKVLSVLVVALAVFFYYISDIMGKLNVMSRKVWTLVSLLIIAGVIVWGFSVLGSPRTQQLLKYDQQKVNHLQDINNQVTSFYSNKGFLPKTKEDMSGGDYYVSQVDPQTQKPYEYEKIDDTTYNLCAEFNKASDDKMSQTSPYVDTVMPYGGASAPWTHPAGKHCFNKTINPNMYSKPMPFR</sequence>
<comment type="caution">
    <text evidence="3">The sequence shown here is derived from an EMBL/GenBank/DDBJ whole genome shotgun (WGS) entry which is preliminary data.</text>
</comment>
<keyword evidence="1" id="KW-1133">Transmembrane helix</keyword>
<feature type="transmembrane region" description="Helical" evidence="1">
    <location>
        <begin position="127"/>
        <end position="150"/>
    </location>
</feature>